<evidence type="ECO:0000313" key="1">
    <source>
        <dbReference type="EMBL" id="VDO98713.1"/>
    </source>
</evidence>
<gene>
    <name evidence="1" type="ORF">SMRZ_LOCUS12112</name>
</gene>
<protein>
    <submittedName>
        <fullName evidence="1">Uncharacterized protein</fullName>
    </submittedName>
</protein>
<proteinExistence type="predicted"/>
<reference evidence="1 2" key="1">
    <citation type="submission" date="2018-11" db="EMBL/GenBank/DDBJ databases">
        <authorList>
            <consortium name="Pathogen Informatics"/>
        </authorList>
    </citation>
    <scope>NUCLEOTIDE SEQUENCE [LARGE SCALE GENOMIC DNA]</scope>
    <source>
        <strain evidence="1 2">Zambia</strain>
    </source>
</reference>
<name>A0A183M7T7_9TREM</name>
<accession>A0A183M7T7</accession>
<dbReference type="Proteomes" id="UP000277204">
    <property type="component" value="Unassembled WGS sequence"/>
</dbReference>
<keyword evidence="2" id="KW-1185">Reference proteome</keyword>
<dbReference type="EMBL" id="UZAI01007339">
    <property type="protein sequence ID" value="VDO98713.1"/>
    <property type="molecule type" value="Genomic_DNA"/>
</dbReference>
<organism evidence="1 2">
    <name type="scientific">Schistosoma margrebowiei</name>
    <dbReference type="NCBI Taxonomy" id="48269"/>
    <lineage>
        <taxon>Eukaryota</taxon>
        <taxon>Metazoa</taxon>
        <taxon>Spiralia</taxon>
        <taxon>Lophotrochozoa</taxon>
        <taxon>Platyhelminthes</taxon>
        <taxon>Trematoda</taxon>
        <taxon>Digenea</taxon>
        <taxon>Strigeidida</taxon>
        <taxon>Schistosomatoidea</taxon>
        <taxon>Schistosomatidae</taxon>
        <taxon>Schistosoma</taxon>
    </lineage>
</organism>
<dbReference type="AlphaFoldDB" id="A0A183M7T7"/>
<evidence type="ECO:0000313" key="2">
    <source>
        <dbReference type="Proteomes" id="UP000277204"/>
    </source>
</evidence>
<sequence length="52" mass="6177">MFFFRIKFVLDIRPFNSNPFFALILQVLVFIVEFLLCITWALVTDMTMVSID</sequence>